<evidence type="ECO:0000313" key="2">
    <source>
        <dbReference type="Proteomes" id="UP000028547"/>
    </source>
</evidence>
<reference evidence="1 2" key="1">
    <citation type="submission" date="2014-07" db="EMBL/GenBank/DDBJ databases">
        <title>Draft Genome Sequence of Gephyronic Acid Producer, Cystobacter violaceus Strain Cb vi76.</title>
        <authorList>
            <person name="Stevens D.C."/>
            <person name="Young J."/>
            <person name="Carmichael R."/>
            <person name="Tan J."/>
            <person name="Taylor R.E."/>
        </authorList>
    </citation>
    <scope>NUCLEOTIDE SEQUENCE [LARGE SCALE GENOMIC DNA]</scope>
    <source>
        <strain evidence="1 2">Cb vi76</strain>
    </source>
</reference>
<name>A0A084SH12_9BACT</name>
<evidence type="ECO:0008006" key="3">
    <source>
        <dbReference type="Google" id="ProtNLM"/>
    </source>
</evidence>
<proteinExistence type="predicted"/>
<sequence>MVLMISYDLNRNERPQAYEGVKDFIEKNSIAWARPLRSQWFVETVATPDWWNAQLMKLIDDDDRLFVCRIPPNPNGYQGYLDKEMWNWLNPRVG</sequence>
<dbReference type="Proteomes" id="UP000028547">
    <property type="component" value="Unassembled WGS sequence"/>
</dbReference>
<dbReference type="AlphaFoldDB" id="A0A084SH12"/>
<dbReference type="EMBL" id="JPMI01000342">
    <property type="protein sequence ID" value="KFA87747.1"/>
    <property type="molecule type" value="Genomic_DNA"/>
</dbReference>
<dbReference type="RefSeq" id="WP_043411215.1">
    <property type="nucleotide sequence ID" value="NZ_JPMI01000342.1"/>
</dbReference>
<comment type="caution">
    <text evidence="1">The sequence shown here is derived from an EMBL/GenBank/DDBJ whole genome shotgun (WGS) entry which is preliminary data.</text>
</comment>
<accession>A0A084SH12</accession>
<gene>
    <name evidence="1" type="ORF">Q664_45750</name>
</gene>
<evidence type="ECO:0000313" key="1">
    <source>
        <dbReference type="EMBL" id="KFA87747.1"/>
    </source>
</evidence>
<protein>
    <recommendedName>
        <fullName evidence="3">CRISPR-associated protein Cas2</fullName>
    </recommendedName>
</protein>
<organism evidence="1 2">
    <name type="scientific">Archangium violaceum Cb vi76</name>
    <dbReference type="NCBI Taxonomy" id="1406225"/>
    <lineage>
        <taxon>Bacteria</taxon>
        <taxon>Pseudomonadati</taxon>
        <taxon>Myxococcota</taxon>
        <taxon>Myxococcia</taxon>
        <taxon>Myxococcales</taxon>
        <taxon>Cystobacterineae</taxon>
        <taxon>Archangiaceae</taxon>
        <taxon>Archangium</taxon>
    </lineage>
</organism>